<dbReference type="InterPro" id="IPR000719">
    <property type="entry name" value="Prot_kinase_dom"/>
</dbReference>
<dbReference type="SUPFAM" id="SSF56112">
    <property type="entry name" value="Protein kinase-like (PK-like)"/>
    <property type="match status" value="1"/>
</dbReference>
<protein>
    <submittedName>
        <fullName evidence="2">5259_t:CDS:1</fullName>
    </submittedName>
</protein>
<proteinExistence type="predicted"/>
<feature type="non-terminal residue" evidence="2">
    <location>
        <position position="94"/>
    </location>
</feature>
<reference evidence="2" key="1">
    <citation type="submission" date="2021-06" db="EMBL/GenBank/DDBJ databases">
        <authorList>
            <person name="Kallberg Y."/>
            <person name="Tangrot J."/>
            <person name="Rosling A."/>
        </authorList>
    </citation>
    <scope>NUCLEOTIDE SEQUENCE</scope>
    <source>
        <strain evidence="2">FL130A</strain>
    </source>
</reference>
<keyword evidence="3" id="KW-1185">Reference proteome</keyword>
<dbReference type="Proteomes" id="UP000789508">
    <property type="component" value="Unassembled WGS sequence"/>
</dbReference>
<sequence length="94" mass="10868">WTSGNHHLDEYIKETQAENDECWGGAYLEWIPYDEFKNISQIGKGGFGTVYSADWTNGRLVARYSPDNTRREIKVALKRLHNSADNVDSDFIRE</sequence>
<name>A0A9N9JJM2_9GLOM</name>
<dbReference type="GO" id="GO:0004672">
    <property type="term" value="F:protein kinase activity"/>
    <property type="evidence" value="ECO:0007669"/>
    <property type="project" value="InterPro"/>
</dbReference>
<evidence type="ECO:0000313" key="3">
    <source>
        <dbReference type="Proteomes" id="UP000789508"/>
    </source>
</evidence>
<evidence type="ECO:0000259" key="1">
    <source>
        <dbReference type="PROSITE" id="PS50011"/>
    </source>
</evidence>
<dbReference type="OrthoDB" id="2432957at2759"/>
<feature type="domain" description="Protein kinase" evidence="1">
    <location>
        <begin position="36"/>
        <end position="94"/>
    </location>
</feature>
<dbReference type="Gene3D" id="3.30.200.20">
    <property type="entry name" value="Phosphorylase Kinase, domain 1"/>
    <property type="match status" value="1"/>
</dbReference>
<dbReference type="PROSITE" id="PS50011">
    <property type="entry name" value="PROTEIN_KINASE_DOM"/>
    <property type="match status" value="1"/>
</dbReference>
<accession>A0A9N9JJM2</accession>
<dbReference type="EMBL" id="CAJVPS010058053">
    <property type="protein sequence ID" value="CAG8779617.1"/>
    <property type="molecule type" value="Genomic_DNA"/>
</dbReference>
<feature type="non-terminal residue" evidence="2">
    <location>
        <position position="1"/>
    </location>
</feature>
<organism evidence="2 3">
    <name type="scientific">Ambispora leptoticha</name>
    <dbReference type="NCBI Taxonomy" id="144679"/>
    <lineage>
        <taxon>Eukaryota</taxon>
        <taxon>Fungi</taxon>
        <taxon>Fungi incertae sedis</taxon>
        <taxon>Mucoromycota</taxon>
        <taxon>Glomeromycotina</taxon>
        <taxon>Glomeromycetes</taxon>
        <taxon>Archaeosporales</taxon>
        <taxon>Ambisporaceae</taxon>
        <taxon>Ambispora</taxon>
    </lineage>
</organism>
<gene>
    <name evidence="2" type="ORF">ALEPTO_LOCUS14602</name>
</gene>
<dbReference type="GO" id="GO:0005524">
    <property type="term" value="F:ATP binding"/>
    <property type="evidence" value="ECO:0007669"/>
    <property type="project" value="InterPro"/>
</dbReference>
<dbReference type="AlphaFoldDB" id="A0A9N9JJM2"/>
<evidence type="ECO:0000313" key="2">
    <source>
        <dbReference type="EMBL" id="CAG8779617.1"/>
    </source>
</evidence>
<dbReference type="InterPro" id="IPR011009">
    <property type="entry name" value="Kinase-like_dom_sf"/>
</dbReference>
<comment type="caution">
    <text evidence="2">The sequence shown here is derived from an EMBL/GenBank/DDBJ whole genome shotgun (WGS) entry which is preliminary data.</text>
</comment>